<dbReference type="Proteomes" id="UP001154114">
    <property type="component" value="Chromosome 27"/>
</dbReference>
<comment type="similarity">
    <text evidence="2">Belongs to the vinculin/alpha-catenin family.</text>
</comment>
<name>A0A9N8KWM8_CHRIL</name>
<keyword evidence="4" id="KW-0963">Cytoplasm</keyword>
<keyword evidence="5" id="KW-0009">Actin-binding</keyword>
<dbReference type="GO" id="GO:0051015">
    <property type="term" value="F:actin filament binding"/>
    <property type="evidence" value="ECO:0007669"/>
    <property type="project" value="InterPro"/>
</dbReference>
<reference evidence="6" key="1">
    <citation type="submission" date="2021-12" db="EMBL/GenBank/DDBJ databases">
        <authorList>
            <person name="King R."/>
        </authorList>
    </citation>
    <scope>NUCLEOTIDE SEQUENCE</scope>
</reference>
<dbReference type="InterPro" id="IPR036723">
    <property type="entry name" value="Alpha-catenin/vinculin-like_sf"/>
</dbReference>
<gene>
    <name evidence="6" type="ORF">CINC_LOCUS8459</name>
</gene>
<proteinExistence type="inferred from homology"/>
<organism evidence="6 7">
    <name type="scientific">Chrysodeixis includens</name>
    <name type="common">Soybean looper</name>
    <name type="synonym">Pseudoplusia includens</name>
    <dbReference type="NCBI Taxonomy" id="689277"/>
    <lineage>
        <taxon>Eukaryota</taxon>
        <taxon>Metazoa</taxon>
        <taxon>Ecdysozoa</taxon>
        <taxon>Arthropoda</taxon>
        <taxon>Hexapoda</taxon>
        <taxon>Insecta</taxon>
        <taxon>Pterygota</taxon>
        <taxon>Neoptera</taxon>
        <taxon>Endopterygota</taxon>
        <taxon>Lepidoptera</taxon>
        <taxon>Glossata</taxon>
        <taxon>Ditrysia</taxon>
        <taxon>Noctuoidea</taxon>
        <taxon>Noctuidae</taxon>
        <taxon>Plusiinae</taxon>
        <taxon>Chrysodeixis</taxon>
    </lineage>
</organism>
<evidence type="ECO:0000313" key="6">
    <source>
        <dbReference type="EMBL" id="CAD0206163.1"/>
    </source>
</evidence>
<dbReference type="InterPro" id="IPR017997">
    <property type="entry name" value="Vinculin"/>
</dbReference>
<dbReference type="Pfam" id="PF01044">
    <property type="entry name" value="Vinculin"/>
    <property type="match status" value="1"/>
</dbReference>
<evidence type="ECO:0000256" key="4">
    <source>
        <dbReference type="ARBA" id="ARBA00022490"/>
    </source>
</evidence>
<evidence type="ECO:0000256" key="3">
    <source>
        <dbReference type="ARBA" id="ARBA00014125"/>
    </source>
</evidence>
<dbReference type="GO" id="GO:0007155">
    <property type="term" value="P:cell adhesion"/>
    <property type="evidence" value="ECO:0007669"/>
    <property type="project" value="InterPro"/>
</dbReference>
<evidence type="ECO:0000256" key="1">
    <source>
        <dbReference type="ARBA" id="ARBA00004496"/>
    </source>
</evidence>
<dbReference type="PANTHER" id="PTHR46180">
    <property type="entry name" value="VINCULIN"/>
    <property type="match status" value="1"/>
</dbReference>
<dbReference type="Gene3D" id="1.20.120.230">
    <property type="entry name" value="Alpha-catenin/vinculin-like"/>
    <property type="match status" value="1"/>
</dbReference>
<dbReference type="InterPro" id="IPR006077">
    <property type="entry name" value="Vinculin/catenin"/>
</dbReference>
<keyword evidence="7" id="KW-1185">Reference proteome</keyword>
<dbReference type="AlphaFoldDB" id="A0A9N8KWM8"/>
<evidence type="ECO:0000256" key="2">
    <source>
        <dbReference type="ARBA" id="ARBA00008376"/>
    </source>
</evidence>
<dbReference type="OrthoDB" id="29742at2759"/>
<accession>A0A9N8KWM8</accession>
<dbReference type="GO" id="GO:0071944">
    <property type="term" value="C:cell periphery"/>
    <property type="evidence" value="ECO:0007669"/>
    <property type="project" value="UniProtKB-ARBA"/>
</dbReference>
<protein>
    <recommendedName>
        <fullName evidence="3">Vinculin</fullName>
    </recommendedName>
</protein>
<dbReference type="EMBL" id="LR824030">
    <property type="protein sequence ID" value="CAD0206163.1"/>
    <property type="molecule type" value="Genomic_DNA"/>
</dbReference>
<dbReference type="GO" id="GO:0005737">
    <property type="term" value="C:cytoplasm"/>
    <property type="evidence" value="ECO:0007669"/>
    <property type="project" value="UniProtKB-SubCell"/>
</dbReference>
<comment type="subcellular location">
    <subcellularLocation>
        <location evidence="1">Cytoplasm</location>
    </subcellularLocation>
</comment>
<evidence type="ECO:0000313" key="7">
    <source>
        <dbReference type="Proteomes" id="UP001154114"/>
    </source>
</evidence>
<sequence length="67" mass="7457">MLTTVKGFSLGRHGTQEDKEAMDMLVGNAQSLMLSIQDVVKVAASASVKIMSQRGPRMKWVRRKTSY</sequence>
<evidence type="ECO:0000256" key="5">
    <source>
        <dbReference type="ARBA" id="ARBA00023203"/>
    </source>
</evidence>
<dbReference type="SUPFAM" id="SSF47220">
    <property type="entry name" value="alpha-catenin/vinculin-like"/>
    <property type="match status" value="1"/>
</dbReference>